<dbReference type="GO" id="GO:0003723">
    <property type="term" value="F:RNA binding"/>
    <property type="evidence" value="ECO:0007669"/>
    <property type="project" value="InterPro"/>
</dbReference>
<dbReference type="OMA" id="EPNEMTF"/>
<feature type="repeat" description="PPR" evidence="2">
    <location>
        <begin position="39"/>
        <end position="73"/>
    </location>
</feature>
<dbReference type="PANTHER" id="PTHR47926:SF533">
    <property type="entry name" value="DYW DOMAIN-CONTAINING PROTEIN"/>
    <property type="match status" value="1"/>
</dbReference>
<sequence length="753" mass="84077">MTTSLGFNDLERTIWIKTCEKSNEFSETHKVFDEMPQSNVISWTKMISTNAKTGMNDKALGYFSQMRRVGVEPNEMTFSIAVGVCCQLGRIDVGMNLHSLILKKGLLVQLFVSSGLITMYSKCDHVEAARRVFDEMLDRDAVSWNSMIAAYSQKDLYGEAMNVLLLMLKNGTDWKLLVNGFTFASILKVCSGLGWTRIGKSVHSCAIKLGFDSDVFVAGSMVDMYSKCGSLDMARRVFDRMERRDLVTWNGMITRYSQNYFGEEAIELFCQLQFEGFVPNNTTFSSVLRASTLISDSAVGRYFHAKALKCGCSSDVFVGTALVDMYSKYFDMVDAERAFQEMSTRNLISFNALITGYSLTVRYEEALRIYVNLLSENLRPDYFTFTGLFSACSVLGALEEGAQVHAHSFKFGLDTDVSVGNSLVNFYAKCGLMESASKSFKSVTRPNVVSWAGIISGFAQNGESEKALEYFYKMNKLSEKPDEFSFTSALKAVASCAAVEHGRHIHTYVIKVGLESSILIGSALIDVYSKCGMIDDSFKVFSEMPDKNVVSWNSMITGYAQNGLTSKSLLLFREMMESGLIPTSITFTGVLFACSSAGLVEEGRNFYNSMVFYYGIPPSVEHCTCMVHLLGRAGYLDDAETFLLNSPFPSEPGLWRSLLAACGVHKNMDVGVRAAEQCLRLEPHDSTTYVTLSNIYASKQLWHEVSRIRDFMREMGVEKEPGCSWIEVRNKVHSFVVEDRSYSPEEVNATIHA</sequence>
<dbReference type="FunFam" id="1.25.40.10:FF:000196">
    <property type="entry name" value="Pentatricopeptide repeat-containing protein At4g14850"/>
    <property type="match status" value="3"/>
</dbReference>
<dbReference type="AlphaFoldDB" id="A0A200RC19"/>
<dbReference type="FunFam" id="1.25.40.10:FF:000158">
    <property type="entry name" value="pentatricopeptide repeat-containing protein At2g33680"/>
    <property type="match status" value="1"/>
</dbReference>
<dbReference type="Pfam" id="PF20431">
    <property type="entry name" value="E_motif"/>
    <property type="match status" value="1"/>
</dbReference>
<keyword evidence="1" id="KW-0677">Repeat</keyword>
<dbReference type="InterPro" id="IPR011990">
    <property type="entry name" value="TPR-like_helical_dom_sf"/>
</dbReference>
<dbReference type="InterPro" id="IPR046848">
    <property type="entry name" value="E_motif"/>
</dbReference>
<evidence type="ECO:0000256" key="2">
    <source>
        <dbReference type="PROSITE-ProRule" id="PRU00708"/>
    </source>
</evidence>
<feature type="repeat" description="PPR" evidence="2">
    <location>
        <begin position="548"/>
        <end position="582"/>
    </location>
</feature>
<protein>
    <submittedName>
        <fullName evidence="3">Pentatricopeptide repeat</fullName>
    </submittedName>
</protein>
<keyword evidence="4" id="KW-1185">Reference proteome</keyword>
<dbReference type="GO" id="GO:0099402">
    <property type="term" value="P:plant organ development"/>
    <property type="evidence" value="ECO:0007669"/>
    <property type="project" value="UniProtKB-ARBA"/>
</dbReference>
<evidence type="ECO:0000313" key="3">
    <source>
        <dbReference type="EMBL" id="OVA20251.1"/>
    </source>
</evidence>
<feature type="repeat" description="PPR" evidence="2">
    <location>
        <begin position="346"/>
        <end position="380"/>
    </location>
</feature>
<evidence type="ECO:0000256" key="1">
    <source>
        <dbReference type="ARBA" id="ARBA00022737"/>
    </source>
</evidence>
<reference evidence="3 4" key="1">
    <citation type="journal article" date="2017" name="Mol. Plant">
        <title>The Genome of Medicinal Plant Macleaya cordata Provides New Insights into Benzylisoquinoline Alkaloids Metabolism.</title>
        <authorList>
            <person name="Liu X."/>
            <person name="Liu Y."/>
            <person name="Huang P."/>
            <person name="Ma Y."/>
            <person name="Qing Z."/>
            <person name="Tang Q."/>
            <person name="Cao H."/>
            <person name="Cheng P."/>
            <person name="Zheng Y."/>
            <person name="Yuan Z."/>
            <person name="Zhou Y."/>
            <person name="Liu J."/>
            <person name="Tang Z."/>
            <person name="Zhuo Y."/>
            <person name="Zhang Y."/>
            <person name="Yu L."/>
            <person name="Huang J."/>
            <person name="Yang P."/>
            <person name="Peng Q."/>
            <person name="Zhang J."/>
            <person name="Jiang W."/>
            <person name="Zhang Z."/>
            <person name="Lin K."/>
            <person name="Ro D.K."/>
            <person name="Chen X."/>
            <person name="Xiong X."/>
            <person name="Shang Y."/>
            <person name="Huang S."/>
            <person name="Zeng J."/>
        </authorList>
    </citation>
    <scope>NUCLEOTIDE SEQUENCE [LARGE SCALE GENOMIC DNA]</scope>
    <source>
        <strain evidence="4">cv. BLH2017</strain>
        <tissue evidence="3">Root</tissue>
    </source>
</reference>
<dbReference type="PROSITE" id="PS51375">
    <property type="entry name" value="PPR"/>
    <property type="match status" value="6"/>
</dbReference>
<dbReference type="Pfam" id="PF01535">
    <property type="entry name" value="PPR"/>
    <property type="match status" value="3"/>
</dbReference>
<dbReference type="InParanoid" id="A0A200RC19"/>
<dbReference type="InterPro" id="IPR046960">
    <property type="entry name" value="PPR_At4g14850-like_plant"/>
</dbReference>
<gene>
    <name evidence="3" type="ORF">BVC80_157g47</name>
</gene>
<feature type="repeat" description="PPR" evidence="2">
    <location>
        <begin position="140"/>
        <end position="174"/>
    </location>
</feature>
<evidence type="ECO:0000313" key="4">
    <source>
        <dbReference type="Proteomes" id="UP000195402"/>
    </source>
</evidence>
<organism evidence="3 4">
    <name type="scientific">Macleaya cordata</name>
    <name type="common">Five-seeded plume-poppy</name>
    <name type="synonym">Bocconia cordata</name>
    <dbReference type="NCBI Taxonomy" id="56857"/>
    <lineage>
        <taxon>Eukaryota</taxon>
        <taxon>Viridiplantae</taxon>
        <taxon>Streptophyta</taxon>
        <taxon>Embryophyta</taxon>
        <taxon>Tracheophyta</taxon>
        <taxon>Spermatophyta</taxon>
        <taxon>Magnoliopsida</taxon>
        <taxon>Ranunculales</taxon>
        <taxon>Papaveraceae</taxon>
        <taxon>Papaveroideae</taxon>
        <taxon>Macleaya</taxon>
    </lineage>
</organism>
<proteinExistence type="predicted"/>
<dbReference type="FunFam" id="1.25.40.10:FF:000073">
    <property type="entry name" value="Pentatricopeptide repeat-containing protein chloroplastic"/>
    <property type="match status" value="1"/>
</dbReference>
<accession>A0A200RC19</accession>
<dbReference type="OrthoDB" id="185373at2759"/>
<dbReference type="Proteomes" id="UP000195402">
    <property type="component" value="Unassembled WGS sequence"/>
</dbReference>
<feature type="repeat" description="PPR" evidence="2">
    <location>
        <begin position="214"/>
        <end position="248"/>
    </location>
</feature>
<dbReference type="Pfam" id="PF13041">
    <property type="entry name" value="PPR_2"/>
    <property type="match status" value="4"/>
</dbReference>
<dbReference type="NCBIfam" id="TIGR00756">
    <property type="entry name" value="PPR"/>
    <property type="match status" value="6"/>
</dbReference>
<dbReference type="Gene3D" id="1.25.40.10">
    <property type="entry name" value="Tetratricopeptide repeat domain"/>
    <property type="match status" value="6"/>
</dbReference>
<name>A0A200RC19_MACCD</name>
<dbReference type="GO" id="GO:0009451">
    <property type="term" value="P:RNA modification"/>
    <property type="evidence" value="ECO:0007669"/>
    <property type="project" value="InterPro"/>
</dbReference>
<dbReference type="EMBL" id="MVGT01000143">
    <property type="protein sequence ID" value="OVA20251.1"/>
    <property type="molecule type" value="Genomic_DNA"/>
</dbReference>
<dbReference type="PANTHER" id="PTHR47926">
    <property type="entry name" value="PENTATRICOPEPTIDE REPEAT-CONTAINING PROTEIN"/>
    <property type="match status" value="1"/>
</dbReference>
<dbReference type="InterPro" id="IPR002885">
    <property type="entry name" value="PPR_rpt"/>
</dbReference>
<feature type="repeat" description="PPR" evidence="2">
    <location>
        <begin position="447"/>
        <end position="481"/>
    </location>
</feature>
<comment type="caution">
    <text evidence="3">The sequence shown here is derived from an EMBL/GenBank/DDBJ whole genome shotgun (WGS) entry which is preliminary data.</text>
</comment>